<dbReference type="KEGG" id="pbk:Back11_27850"/>
<dbReference type="Proteomes" id="UP000275368">
    <property type="component" value="Chromosome"/>
</dbReference>
<proteinExistence type="predicted"/>
<sequence>MPRFFNDYKRMGLIQNRTANNDKQYEENKEEPADLHNLALFTSGDLHKFQV</sequence>
<name>A0A3G9IRF1_9BACL</name>
<reference evidence="1 2" key="1">
    <citation type="submission" date="2018-11" db="EMBL/GenBank/DDBJ databases">
        <title>Complete genome sequence of Paenibacillus baekrokdamisoli strain KCTC 33723.</title>
        <authorList>
            <person name="Kang S.W."/>
            <person name="Lee K.C."/>
            <person name="Kim K.K."/>
            <person name="Kim J.S."/>
            <person name="Kim D.S."/>
            <person name="Ko S.H."/>
            <person name="Yang S.H."/>
            <person name="Lee J.S."/>
        </authorList>
    </citation>
    <scope>NUCLEOTIDE SEQUENCE [LARGE SCALE GENOMIC DNA]</scope>
    <source>
        <strain evidence="1 2">KCTC 33723</strain>
    </source>
</reference>
<dbReference type="EMBL" id="AP019308">
    <property type="protein sequence ID" value="BBH21440.1"/>
    <property type="molecule type" value="Genomic_DNA"/>
</dbReference>
<evidence type="ECO:0000313" key="1">
    <source>
        <dbReference type="EMBL" id="BBH21440.1"/>
    </source>
</evidence>
<keyword evidence="2" id="KW-1185">Reference proteome</keyword>
<dbReference type="AlphaFoldDB" id="A0A3G9IRF1"/>
<organism evidence="1 2">
    <name type="scientific">Paenibacillus baekrokdamisoli</name>
    <dbReference type="NCBI Taxonomy" id="1712516"/>
    <lineage>
        <taxon>Bacteria</taxon>
        <taxon>Bacillati</taxon>
        <taxon>Bacillota</taxon>
        <taxon>Bacilli</taxon>
        <taxon>Bacillales</taxon>
        <taxon>Paenibacillaceae</taxon>
        <taxon>Paenibacillus</taxon>
    </lineage>
</organism>
<protein>
    <submittedName>
        <fullName evidence="1">Uncharacterized protein</fullName>
    </submittedName>
</protein>
<gene>
    <name evidence="1" type="ORF">Back11_27850</name>
</gene>
<accession>A0A3G9IRF1</accession>
<evidence type="ECO:0000313" key="2">
    <source>
        <dbReference type="Proteomes" id="UP000275368"/>
    </source>
</evidence>